<proteinExistence type="predicted"/>
<dbReference type="GO" id="GO:0003824">
    <property type="term" value="F:catalytic activity"/>
    <property type="evidence" value="ECO:0007669"/>
    <property type="project" value="InterPro"/>
</dbReference>
<dbReference type="EMBL" id="CAFBPF010000192">
    <property type="protein sequence ID" value="CAB5021955.1"/>
    <property type="molecule type" value="Genomic_DNA"/>
</dbReference>
<dbReference type="EMBL" id="CAFBOR010000016">
    <property type="protein sequence ID" value="CAB4978508.1"/>
    <property type="molecule type" value="Genomic_DNA"/>
</dbReference>
<name>A0A6J6X0R7_9ZZZZ</name>
<evidence type="ECO:0000313" key="4">
    <source>
        <dbReference type="EMBL" id="CAB4799559.1"/>
    </source>
</evidence>
<dbReference type="InterPro" id="IPR036265">
    <property type="entry name" value="HIT-like_sf"/>
</dbReference>
<dbReference type="PANTHER" id="PTHR42997:SF1">
    <property type="entry name" value="AP-4-A PHOSPHORYLASE"/>
    <property type="match status" value="1"/>
</dbReference>
<dbReference type="InterPro" id="IPR052908">
    <property type="entry name" value="AP-4-A_phosphorylase"/>
</dbReference>
<sequence>MYVDSLWAGWRSDYIAGRSDKAAENGCLFCSLALLDDQEALILDRTELTFTIMNAFPYSSGHVMVLPKRHESELTALTTDEASEIMVAAQRAARVLEGTYFPEGLNIGINVGSAGGAGLPEHLHTHVVPRWRSDTNFMASVAQVRVLPETLNESWSRLRDGYAALTASGA</sequence>
<feature type="domain" description="HIT" evidence="2">
    <location>
        <begin position="28"/>
        <end position="137"/>
    </location>
</feature>
<dbReference type="CDD" id="cd01275">
    <property type="entry name" value="FHIT"/>
    <property type="match status" value="1"/>
</dbReference>
<evidence type="ECO:0000313" key="6">
    <source>
        <dbReference type="EMBL" id="CAB5021955.1"/>
    </source>
</evidence>
<dbReference type="GO" id="GO:0000166">
    <property type="term" value="F:nucleotide binding"/>
    <property type="evidence" value="ECO:0007669"/>
    <property type="project" value="UniProtKB-KW"/>
</dbReference>
<evidence type="ECO:0000313" key="3">
    <source>
        <dbReference type="EMBL" id="CAB4791011.1"/>
    </source>
</evidence>
<dbReference type="Gene3D" id="3.30.428.10">
    <property type="entry name" value="HIT-like"/>
    <property type="match status" value="1"/>
</dbReference>
<accession>A0A6J6X0R7</accession>
<dbReference type="AlphaFoldDB" id="A0A6J6X0R7"/>
<gene>
    <name evidence="3" type="ORF">UFOPK2925_01464</name>
    <name evidence="4" type="ORF">UFOPK2996_00993</name>
    <name evidence="5" type="ORF">UFOPK3974_00219</name>
    <name evidence="6" type="ORF">UFOPK4071_01283</name>
</gene>
<dbReference type="EMBL" id="CAEZZU010000267">
    <property type="protein sequence ID" value="CAB4791011.1"/>
    <property type="molecule type" value="Genomic_DNA"/>
</dbReference>
<dbReference type="SUPFAM" id="SSF54197">
    <property type="entry name" value="HIT-like"/>
    <property type="match status" value="1"/>
</dbReference>
<evidence type="ECO:0000313" key="5">
    <source>
        <dbReference type="EMBL" id="CAB4978508.1"/>
    </source>
</evidence>
<dbReference type="InterPro" id="IPR011146">
    <property type="entry name" value="HIT-like"/>
</dbReference>
<reference evidence="3" key="1">
    <citation type="submission" date="2020-05" db="EMBL/GenBank/DDBJ databases">
        <authorList>
            <person name="Chiriac C."/>
            <person name="Salcher M."/>
            <person name="Ghai R."/>
            <person name="Kavagutti S V."/>
        </authorList>
    </citation>
    <scope>NUCLEOTIDE SEQUENCE</scope>
</reference>
<dbReference type="PROSITE" id="PS51084">
    <property type="entry name" value="HIT_2"/>
    <property type="match status" value="1"/>
</dbReference>
<protein>
    <submittedName>
        <fullName evidence="3">Unannotated protein</fullName>
    </submittedName>
</protein>
<dbReference type="InterPro" id="IPR039383">
    <property type="entry name" value="FHIT"/>
</dbReference>
<organism evidence="3">
    <name type="scientific">freshwater metagenome</name>
    <dbReference type="NCBI Taxonomy" id="449393"/>
    <lineage>
        <taxon>unclassified sequences</taxon>
        <taxon>metagenomes</taxon>
        <taxon>ecological metagenomes</taxon>
    </lineage>
</organism>
<dbReference type="PANTHER" id="PTHR42997">
    <property type="entry name" value="HIT FAMILY HYDROLASE"/>
    <property type="match status" value="1"/>
</dbReference>
<evidence type="ECO:0000256" key="1">
    <source>
        <dbReference type="ARBA" id="ARBA00022741"/>
    </source>
</evidence>
<dbReference type="EMBL" id="CAFAAH010000131">
    <property type="protein sequence ID" value="CAB4799559.1"/>
    <property type="molecule type" value="Genomic_DNA"/>
</dbReference>
<evidence type="ECO:0000259" key="2">
    <source>
        <dbReference type="PROSITE" id="PS51084"/>
    </source>
</evidence>
<keyword evidence="1" id="KW-0547">Nucleotide-binding</keyword>
<dbReference type="Pfam" id="PF01230">
    <property type="entry name" value="HIT"/>
    <property type="match status" value="1"/>
</dbReference>